<dbReference type="InterPro" id="IPR003591">
    <property type="entry name" value="Leu-rich_rpt_typical-subtyp"/>
</dbReference>
<feature type="region of interest" description="Disordered" evidence="8">
    <location>
        <begin position="2059"/>
        <end position="2090"/>
    </location>
</feature>
<sequence length="2406" mass="263777">MTDSPPLCAAGKPPAATRSIHREFIEKTVPQWLVDATPARRSALENTPSVLPQEYKKFSPAHRKAVNASVKASAAAQVQLDSTMSTFLDVDAFARPLLVKALKDQHQVEVDVDKTFLCLRRALAVSVLEVEVASFELLKLSMLQAALHNFEAWECEAGAYHNTSGYVLETATAGNYEPTTVNLTVSQFMTLCRSLDIGAQYQIYLKAFFAPVDASPIPPLRQHFIASQKATLQAAADYAVATGDIEVADHAMIVSVINGSLYPTLGNKKVWLLDMSLMGKRLTGCVYFAIGDQHSDALILYIPHDPAHPLKRYTKQQMRDEFKRLFTARAGMAADDPAPTPYQQFFSQFVAYDQRPRYFSQFTQKSADSPVDPLSSPWRSAVEFLLGLSKILRIKELPPAKPAKMEPVADPYLAPGSMMPFRSGGTYSGLLDLWPFLYEKHRDKVLADARAHAVPTADVDVKAREAKLAHLLEVGMLALNLVSMFVPVLGEVMLAVMAEQLLSETVAGSIEWAEGDKLAAKEHLIDVAENLAQIALMAGVGTAVSRFRAANAVPVLENLSPVTLPNGETRLWKPDLTGYQSPDTLDAGTAPNALGQYTLNGKTYMRQGGQLYEQVFDESIQRWRIKHPTNADAYQPVLHSNNRGAWRHSLERPLEWDRLTLLRRMGHTTEGFSDTELIKVADVSGVSDNALRKMHMDHAAPPPELTDAMRLFKADADSGQVIEQLRGSQPIDERYLFALPLVAQMPRWPKGRVLEVFKGAELSGDSLKYGSEHAPRGAVAKTPIQITRADVLGGRLPAVILAALEEPQVNYLLGRESARVRDLRPQELGKQLADFAQARKAAIFDSLYAGTEPVDSQVSRLQRVCPGLSEAGAQDVLADARPDDLEQLHATGRVPLTLLEEARWYARQGRQTRAYAGLRSETMALRDSRRLALHTLEKLPGWPQTLRLEIREDSGSGPLLDSIGSDSARDKRYLVKKGPRFQAFNERGEELNSLPTQGDNFYASLMHSMPDEARQALGVPHVGQSAQLQEKIIEAADLHRSETAQLLEPQRQWFKPPVRINDKQVGYYASGRSPGLRANLAARARALYPELSDEQATGYIRQLQQSKTDSAILTLLQNRGREYAAFASALDQWVGQPPVAADPFSGTPDSSAYRHKTQVAQMFKALWGRAALAGEVSFSDRLAIMINEPLPPLTTDFPHIRELSVGGRGMNDANADSFLARFPDVETLSIGENGRVWNSSLLGRPSLTTVPVAVSAMPKLKSLTFKADAGTLAADFSSKLNALTALEELHIHCTGFSPTALNKLDLSALVKLKKLQFDAPHTLSQWPAYVEGFTQLERLDLTNTSIRALPERLYDGYEKLWAGLSLDWSKFPREAFKPAYEYVRNYRGGSRHLADLNQMVSGYASGELQALMGSSLQTTALSENIMATWDTPETRFAAIEALGVEQSGLFGAFYGPATPELRFRSRLSPWQSGQNAEVISALETSWRGAVAQRYGGQADVSVFELPAQDVQVIAPLYPGKAVTLPALPAGTFSHVRTLRLGWSGESTAQTRSFIRAFSGTQTLELNGLGLSEIPIGADDLPNLTRLDLANNGLVATPAVQAQLNGLGSLELLDLGNNSLNGLDVSALTQLKVLNLRGTRLQGWPTGAETLPQLNWLDLRDNQIATLPSPVLANDALLMKVNLAGNRFSPTGEAALKSARQRVENAQGLPEGTLQRFEQEVVPAVFAPQETDQSMARYLLPLPEPVAGPQGVAGYAKRLQQLHPALTEEQALQRLAQLRKDGMSDAQIDVQLNSGYAQYASLTRQLNGWLYTRELHGPDVSVVAQERQMVAIKIRECWQGGLAAEPAAELSLHGLQADTLPALDLPFAHVQTLDLTGVRVSAHGADGFLNSFPALRRLVLGGNDLTAVPQAVARMDQLEQLELSANAISDPEPLYRQLGGARLRRLDLSHNSLSEFSTRAFSGLQTLDLSYNGITHWPDGALEATHLTSLNLSGNTLTMFPDRLLDGNHDPLVLGLDLTDNHRLSLNSFEQLRHYSDTHQGGGVAGFTRPDIDSRIAALESDSEADSSSGSSDDSDGDSDGDGGEPLEVIPDLTDETGDAAAQSWLVNTPAALAASRRQWWRQLAQESGHGPFFHLLSQLRYTHEYRYTRADLTRRVWDVIEVAAASAQQRRSLFQASKTHSTCIDGRILSFSEVEVLVFEARVLEGVPAHNLRLKGQRLLDLSRQLFRLDQVDLLAGANARGQDPAEARLEYRIGMTRGWPDRLELPGQPSYMAFGTPLSGAAVTAARASVLAAEASDGFYESLIAREYWLNYLRERYPDAFEALEQNAATRQGALEDEHSARELGTESQERYIVALNLLEIELGSARAQKLLELSRREVADLSAGRVATSPPGSGSPKPGPSSRP</sequence>
<dbReference type="GO" id="GO:0016567">
    <property type="term" value="P:protein ubiquitination"/>
    <property type="evidence" value="ECO:0007669"/>
    <property type="project" value="InterPro"/>
</dbReference>
<evidence type="ECO:0000256" key="4">
    <source>
        <dbReference type="ARBA" id="ARBA00022729"/>
    </source>
</evidence>
<dbReference type="PROSITE" id="PS52053">
    <property type="entry name" value="NEL"/>
    <property type="match status" value="1"/>
</dbReference>
<dbReference type="PROSITE" id="PS51450">
    <property type="entry name" value="LRR"/>
    <property type="match status" value="1"/>
</dbReference>
<keyword evidence="4" id="KW-0732">Signal</keyword>
<feature type="region of interest" description="Disordered" evidence="8">
    <location>
        <begin position="2383"/>
        <end position="2406"/>
    </location>
</feature>
<evidence type="ECO:0000313" key="11">
    <source>
        <dbReference type="Proteomes" id="UP000233564"/>
    </source>
</evidence>
<dbReference type="InterPro" id="IPR029487">
    <property type="entry name" value="NEL_dom"/>
</dbReference>
<keyword evidence="7" id="KW-1035">Host cytoplasm</keyword>
<dbReference type="RefSeq" id="WP_101220733.1">
    <property type="nucleotide sequence ID" value="NZ_KZ478008.1"/>
</dbReference>
<keyword evidence="3" id="KW-0433">Leucine-rich repeat</keyword>
<dbReference type="SUPFAM" id="SSF52058">
    <property type="entry name" value="L domain-like"/>
    <property type="match status" value="1"/>
</dbReference>
<comment type="PTM">
    <text evidence="7">Ubiquitinated in the presence of host E1 ubiquitin-activating enzyme, E2 ubiquitin-conjugating enzyme and ubiquitin.</text>
</comment>
<dbReference type="GO" id="GO:0061630">
    <property type="term" value="F:ubiquitin protein ligase activity"/>
    <property type="evidence" value="ECO:0007669"/>
    <property type="project" value="UniProtKB-EC"/>
</dbReference>
<dbReference type="EMBL" id="NVXX01000031">
    <property type="protein sequence ID" value="PKH17978.1"/>
    <property type="molecule type" value="Genomic_DNA"/>
</dbReference>
<evidence type="ECO:0000256" key="7">
    <source>
        <dbReference type="PROSITE-ProRule" id="PRU01398"/>
    </source>
</evidence>
<dbReference type="EC" id="2.3.2.27" evidence="2"/>
<feature type="domain" description="NEL" evidence="9">
    <location>
        <begin position="2096"/>
        <end position="2395"/>
    </location>
</feature>
<dbReference type="Pfam" id="PF20178">
    <property type="entry name" value="ToxA_N"/>
    <property type="match status" value="1"/>
</dbReference>
<comment type="similarity">
    <text evidence="7">Belongs to the LRR-containing bacterial E3 ligase family.</text>
</comment>
<evidence type="ECO:0000256" key="1">
    <source>
        <dbReference type="ARBA" id="ARBA00000900"/>
    </source>
</evidence>
<dbReference type="InterPro" id="IPR050328">
    <property type="entry name" value="Dev_Immune_Receptor"/>
</dbReference>
<keyword evidence="7" id="KW-0832">Ubl conjugation</keyword>
<dbReference type="PANTHER" id="PTHR24373">
    <property type="entry name" value="SLIT RELATED LEUCINE-RICH REPEAT NEURONAL PROTEIN"/>
    <property type="match status" value="1"/>
</dbReference>
<reference evidence="10 11" key="1">
    <citation type="submission" date="2017-08" db="EMBL/GenBank/DDBJ databases">
        <authorList>
            <person name="de Groot N.N."/>
        </authorList>
    </citation>
    <scope>NUCLEOTIDE SEQUENCE [LARGE SCALE GENOMIC DNA]</scope>
    <source>
        <strain evidence="10 11">PfR 37</strain>
    </source>
</reference>
<dbReference type="PANTHER" id="PTHR24373:SF275">
    <property type="entry name" value="TIR DOMAIN-CONTAINING PROTEIN"/>
    <property type="match status" value="1"/>
</dbReference>
<evidence type="ECO:0000256" key="8">
    <source>
        <dbReference type="SAM" id="MobiDB-lite"/>
    </source>
</evidence>
<keyword evidence="7" id="KW-0808">Transferase</keyword>
<keyword evidence="5" id="KW-0677">Repeat</keyword>
<keyword evidence="6" id="KW-0843">Virulence</keyword>
<gene>
    <name evidence="10" type="ORF">CIB54_19715</name>
</gene>
<evidence type="ECO:0000313" key="10">
    <source>
        <dbReference type="EMBL" id="PKH17978.1"/>
    </source>
</evidence>
<dbReference type="InterPro" id="IPR032675">
    <property type="entry name" value="LRR_dom_sf"/>
</dbReference>
<dbReference type="GO" id="GO:0005576">
    <property type="term" value="C:extracellular region"/>
    <property type="evidence" value="ECO:0007669"/>
    <property type="project" value="UniProtKB-UniRule"/>
</dbReference>
<proteinExistence type="inferred from homology"/>
<dbReference type="Proteomes" id="UP000233564">
    <property type="component" value="Unassembled WGS sequence"/>
</dbReference>
<dbReference type="Gene3D" id="3.80.10.10">
    <property type="entry name" value="Ribonuclease Inhibitor"/>
    <property type="match status" value="3"/>
</dbReference>
<keyword evidence="7" id="KW-0964">Secreted</keyword>
<evidence type="ECO:0000256" key="5">
    <source>
        <dbReference type="ARBA" id="ARBA00022737"/>
    </source>
</evidence>
<dbReference type="SUPFAM" id="SSF52047">
    <property type="entry name" value="RNI-like"/>
    <property type="match status" value="1"/>
</dbReference>
<dbReference type="InterPro" id="IPR001611">
    <property type="entry name" value="Leu-rich_rpt"/>
</dbReference>
<name>A0A2N1E0R0_PSEFL</name>
<evidence type="ECO:0000256" key="2">
    <source>
        <dbReference type="ARBA" id="ARBA00012483"/>
    </source>
</evidence>
<feature type="compositionally biased region" description="Acidic residues" evidence="8">
    <location>
        <begin position="2072"/>
        <end position="2084"/>
    </location>
</feature>
<evidence type="ECO:0000256" key="6">
    <source>
        <dbReference type="ARBA" id="ARBA00023026"/>
    </source>
</evidence>
<protein>
    <recommendedName>
        <fullName evidence="2">RING-type E3 ubiquitin transferase</fullName>
        <ecNumber evidence="2">2.3.2.27</ecNumber>
    </recommendedName>
</protein>
<dbReference type="InterPro" id="IPR046673">
    <property type="entry name" value="ToxA_N"/>
</dbReference>
<organism evidence="10 11">
    <name type="scientific">Pseudomonas fluorescens</name>
    <dbReference type="NCBI Taxonomy" id="294"/>
    <lineage>
        <taxon>Bacteria</taxon>
        <taxon>Pseudomonadati</taxon>
        <taxon>Pseudomonadota</taxon>
        <taxon>Gammaproteobacteria</taxon>
        <taxon>Pseudomonadales</taxon>
        <taxon>Pseudomonadaceae</taxon>
        <taxon>Pseudomonas</taxon>
    </lineage>
</organism>
<dbReference type="SMART" id="SM00369">
    <property type="entry name" value="LRR_TYP"/>
    <property type="match status" value="8"/>
</dbReference>
<comment type="caution">
    <text evidence="10">The sequence shown here is derived from an EMBL/GenBank/DDBJ whole genome shotgun (WGS) entry which is preliminary data.</text>
</comment>
<evidence type="ECO:0000259" key="9">
    <source>
        <dbReference type="PROSITE" id="PS52053"/>
    </source>
</evidence>
<dbReference type="Pfam" id="PF14496">
    <property type="entry name" value="NEL"/>
    <property type="match status" value="1"/>
</dbReference>
<comment type="catalytic activity">
    <reaction evidence="1">
        <text>S-ubiquitinyl-[E2 ubiquitin-conjugating enzyme]-L-cysteine + [acceptor protein]-L-lysine = [E2 ubiquitin-conjugating enzyme]-L-cysteine + N(6)-ubiquitinyl-[acceptor protein]-L-lysine.</text>
        <dbReference type="EC" id="2.3.2.27"/>
    </reaction>
</comment>
<dbReference type="Pfam" id="PF00560">
    <property type="entry name" value="LRR_1"/>
    <property type="match status" value="1"/>
</dbReference>
<feature type="active site" description="Glycyl thioester intermediate" evidence="7">
    <location>
        <position position="2183"/>
    </location>
</feature>
<accession>A0A2N1E0R0</accession>
<dbReference type="Gene3D" id="1.20.58.360">
    <property type="entry name" value="Shigella T3SS effector IpaH defines"/>
    <property type="match status" value="1"/>
</dbReference>
<keyword evidence="7" id="KW-0833">Ubl conjugation pathway</keyword>
<evidence type="ECO:0000256" key="3">
    <source>
        <dbReference type="ARBA" id="ARBA00022614"/>
    </source>
</evidence>